<dbReference type="PROSITE" id="PS00211">
    <property type="entry name" value="ABC_TRANSPORTER_1"/>
    <property type="match status" value="1"/>
</dbReference>
<organism evidence="10 11">
    <name type="scientific">Actinacidiphila oryziradicis</name>
    <dbReference type="NCBI Taxonomy" id="2571141"/>
    <lineage>
        <taxon>Bacteria</taxon>
        <taxon>Bacillati</taxon>
        <taxon>Actinomycetota</taxon>
        <taxon>Actinomycetes</taxon>
        <taxon>Kitasatosporales</taxon>
        <taxon>Streptomycetaceae</taxon>
        <taxon>Actinacidiphila</taxon>
    </lineage>
</organism>
<evidence type="ECO:0000259" key="9">
    <source>
        <dbReference type="PROSITE" id="PS50893"/>
    </source>
</evidence>
<dbReference type="CDD" id="cd03215">
    <property type="entry name" value="ABC_Carb_Monos_II"/>
    <property type="match status" value="1"/>
</dbReference>
<dbReference type="InterPro" id="IPR027417">
    <property type="entry name" value="P-loop_NTPase"/>
</dbReference>
<dbReference type="CDD" id="cd03216">
    <property type="entry name" value="ABC_Carb_Monos_I"/>
    <property type="match status" value="1"/>
</dbReference>
<keyword evidence="11" id="KW-1185">Reference proteome</keyword>
<keyword evidence="2" id="KW-1003">Cell membrane</keyword>
<dbReference type="SUPFAM" id="SSF52540">
    <property type="entry name" value="P-loop containing nucleoside triphosphate hydrolases"/>
    <property type="match status" value="2"/>
</dbReference>
<dbReference type="PROSITE" id="PS50893">
    <property type="entry name" value="ABC_TRANSPORTER_2"/>
    <property type="match status" value="2"/>
</dbReference>
<dbReference type="PANTHER" id="PTHR43790:SF3">
    <property type="entry name" value="D-ALLOSE IMPORT ATP-BINDING PROTEIN ALSA-RELATED"/>
    <property type="match status" value="1"/>
</dbReference>
<dbReference type="GO" id="GO:0016887">
    <property type="term" value="F:ATP hydrolysis activity"/>
    <property type="evidence" value="ECO:0007669"/>
    <property type="project" value="InterPro"/>
</dbReference>
<keyword evidence="4" id="KW-0677">Repeat</keyword>
<dbReference type="InterPro" id="IPR003593">
    <property type="entry name" value="AAA+_ATPase"/>
</dbReference>
<dbReference type="Pfam" id="PF00005">
    <property type="entry name" value="ABC_tran"/>
    <property type="match status" value="2"/>
</dbReference>
<dbReference type="PANTHER" id="PTHR43790">
    <property type="entry name" value="CARBOHYDRATE TRANSPORT ATP-BINDING PROTEIN MG119-RELATED"/>
    <property type="match status" value="1"/>
</dbReference>
<keyword evidence="7" id="KW-1278">Translocase</keyword>
<dbReference type="Gene3D" id="3.40.50.300">
    <property type="entry name" value="P-loop containing nucleotide triphosphate hydrolases"/>
    <property type="match status" value="2"/>
</dbReference>
<dbReference type="InterPro" id="IPR003439">
    <property type="entry name" value="ABC_transporter-like_ATP-bd"/>
</dbReference>
<dbReference type="InterPro" id="IPR017871">
    <property type="entry name" value="ABC_transporter-like_CS"/>
</dbReference>
<evidence type="ECO:0000313" key="10">
    <source>
        <dbReference type="EMBL" id="TKA09405.1"/>
    </source>
</evidence>
<evidence type="ECO:0000256" key="2">
    <source>
        <dbReference type="ARBA" id="ARBA00022475"/>
    </source>
</evidence>
<keyword evidence="3" id="KW-0762">Sugar transport</keyword>
<dbReference type="GO" id="GO:0005524">
    <property type="term" value="F:ATP binding"/>
    <property type="evidence" value="ECO:0007669"/>
    <property type="project" value="UniProtKB-KW"/>
</dbReference>
<dbReference type="RefSeq" id="WP_136725778.1">
    <property type="nucleotide sequence ID" value="NZ_SUMC01000022.1"/>
</dbReference>
<dbReference type="Proteomes" id="UP000305778">
    <property type="component" value="Unassembled WGS sequence"/>
</dbReference>
<comment type="caution">
    <text evidence="10">The sequence shown here is derived from an EMBL/GenBank/DDBJ whole genome shotgun (WGS) entry which is preliminary data.</text>
</comment>
<dbReference type="SMART" id="SM00382">
    <property type="entry name" value="AAA"/>
    <property type="match status" value="2"/>
</dbReference>
<feature type="domain" description="ABC transporter" evidence="9">
    <location>
        <begin position="5"/>
        <end position="241"/>
    </location>
</feature>
<evidence type="ECO:0000256" key="4">
    <source>
        <dbReference type="ARBA" id="ARBA00022737"/>
    </source>
</evidence>
<evidence type="ECO:0000256" key="3">
    <source>
        <dbReference type="ARBA" id="ARBA00022597"/>
    </source>
</evidence>
<reference evidence="10 11" key="1">
    <citation type="submission" date="2019-04" db="EMBL/GenBank/DDBJ databases">
        <title>Streptomyces oryziradicis sp. nov., a novel actinomycete isolated from rhizosphere soil of rice (Oryza sativa L.).</title>
        <authorList>
            <person name="Li C."/>
        </authorList>
    </citation>
    <scope>NUCLEOTIDE SEQUENCE [LARGE SCALE GENOMIC DNA]</scope>
    <source>
        <strain evidence="10 11">NEAU-C40</strain>
    </source>
</reference>
<keyword evidence="5" id="KW-0547">Nucleotide-binding</keyword>
<keyword evidence="1" id="KW-0813">Transport</keyword>
<sequence>MAPVLAARGLTKAYGGVLALDGAGIALAAGEVHALAGENGAGKSTLVKVLLGIERPDAGVVELEGVPVPFAGARKAAEVGIAVVAQELSLFPDLSVLENLFPYGPPRRAGLTSPARAREKARTVLGELGLSGISWRAPLGRLDLADQQLVEISRALLEHPRVLVLDEPTSALPVDAVERLFAVVRRLVGQGLAVLYISHFLEEVRQLADRISVLRDGRNVMDGTPVAQVPLDVLVEAMLGDTPGELRKPDPGAGQGPPTARRLAFTKVSVGRRLHDVSFEAAPGEITGFAGLQGAGHLAALEVVCGRARPTSGLVVLPGGDPPPRDVRRAVRAGVAFVPSDRKRYGLMLDRTVWENTSAVSWLARGEGPLWLHRGRHIARATAHAERLRLHGHALTPVRSLSGGNQQKVVFAKWLDIDPQVVVLDDPTRGVDIGARAEMHGIVRELKEAGKAVLVASTDLAELVELCDRVLVFQRGRIVRELSGPELTERGLSVAMNAGFAGTTGT</sequence>
<evidence type="ECO:0000256" key="7">
    <source>
        <dbReference type="ARBA" id="ARBA00022967"/>
    </source>
</evidence>
<dbReference type="OrthoDB" id="8039522at2"/>
<evidence type="ECO:0000256" key="5">
    <source>
        <dbReference type="ARBA" id="ARBA00022741"/>
    </source>
</evidence>
<evidence type="ECO:0000256" key="6">
    <source>
        <dbReference type="ARBA" id="ARBA00022840"/>
    </source>
</evidence>
<dbReference type="AlphaFoldDB" id="A0A4U0T7N0"/>
<protein>
    <submittedName>
        <fullName evidence="10">Sugar ABC transporter ATP-binding protein</fullName>
    </submittedName>
</protein>
<accession>A0A4U0T7N0</accession>
<evidence type="ECO:0000313" key="11">
    <source>
        <dbReference type="Proteomes" id="UP000305778"/>
    </source>
</evidence>
<keyword evidence="8" id="KW-0472">Membrane</keyword>
<gene>
    <name evidence="10" type="ORF">FCI23_22710</name>
</gene>
<name>A0A4U0T7N0_9ACTN</name>
<keyword evidence="6 10" id="KW-0067">ATP-binding</keyword>
<dbReference type="InterPro" id="IPR050107">
    <property type="entry name" value="ABC_carbohydrate_import_ATPase"/>
</dbReference>
<dbReference type="EMBL" id="SUMC01000022">
    <property type="protein sequence ID" value="TKA09405.1"/>
    <property type="molecule type" value="Genomic_DNA"/>
</dbReference>
<evidence type="ECO:0000256" key="1">
    <source>
        <dbReference type="ARBA" id="ARBA00022448"/>
    </source>
</evidence>
<feature type="domain" description="ABC transporter" evidence="9">
    <location>
        <begin position="258"/>
        <end position="500"/>
    </location>
</feature>
<proteinExistence type="predicted"/>
<evidence type="ECO:0000256" key="8">
    <source>
        <dbReference type="ARBA" id="ARBA00023136"/>
    </source>
</evidence>